<dbReference type="SUPFAM" id="SSF82199">
    <property type="entry name" value="SET domain"/>
    <property type="match status" value="1"/>
</dbReference>
<feature type="compositionally biased region" description="Basic residues" evidence="6">
    <location>
        <begin position="173"/>
        <end position="187"/>
    </location>
</feature>
<keyword evidence="4" id="KW-0808">Transferase</keyword>
<evidence type="ECO:0000256" key="1">
    <source>
        <dbReference type="ARBA" id="ARBA00004286"/>
    </source>
</evidence>
<evidence type="ECO:0000313" key="8">
    <source>
        <dbReference type="EMBL" id="GGZ54124.1"/>
    </source>
</evidence>
<evidence type="ECO:0000259" key="7">
    <source>
        <dbReference type="PROSITE" id="PS50280"/>
    </source>
</evidence>
<keyword evidence="9" id="KW-1185">Reference proteome</keyword>
<protein>
    <recommendedName>
        <fullName evidence="7">SET domain-containing protein</fullName>
    </recommendedName>
</protein>
<organism evidence="8 9">
    <name type="scientific">Cognatilysobacter xinjiangensis</name>
    <dbReference type="NCBI Taxonomy" id="546892"/>
    <lineage>
        <taxon>Bacteria</taxon>
        <taxon>Pseudomonadati</taxon>
        <taxon>Pseudomonadota</taxon>
        <taxon>Gammaproteobacteria</taxon>
        <taxon>Lysobacterales</taxon>
        <taxon>Lysobacteraceae</taxon>
        <taxon>Cognatilysobacter</taxon>
    </lineage>
</organism>
<accession>A0ABQ3BR35</accession>
<keyword evidence="3" id="KW-0489">Methyltransferase</keyword>
<reference evidence="9" key="1">
    <citation type="journal article" date="2019" name="Int. J. Syst. Evol. Microbiol.">
        <title>The Global Catalogue of Microorganisms (GCM) 10K type strain sequencing project: providing services to taxonomists for standard genome sequencing and annotation.</title>
        <authorList>
            <consortium name="The Broad Institute Genomics Platform"/>
            <consortium name="The Broad Institute Genome Sequencing Center for Infectious Disease"/>
            <person name="Wu L."/>
            <person name="Ma J."/>
        </authorList>
    </citation>
    <scope>NUCLEOTIDE SEQUENCE [LARGE SCALE GENOMIC DNA]</scope>
    <source>
        <strain evidence="9">KCTC 22558</strain>
    </source>
</reference>
<dbReference type="InterPro" id="IPR050777">
    <property type="entry name" value="SET2_Histone-Lys_MeTrsfase"/>
</dbReference>
<dbReference type="InterPro" id="IPR001214">
    <property type="entry name" value="SET_dom"/>
</dbReference>
<evidence type="ECO:0000256" key="2">
    <source>
        <dbReference type="ARBA" id="ARBA00022454"/>
    </source>
</evidence>
<evidence type="ECO:0000256" key="6">
    <source>
        <dbReference type="SAM" id="MobiDB-lite"/>
    </source>
</evidence>
<dbReference type="Proteomes" id="UP000643403">
    <property type="component" value="Unassembled WGS sequence"/>
</dbReference>
<dbReference type="PANTHER" id="PTHR22884">
    <property type="entry name" value="SET DOMAIN PROTEINS"/>
    <property type="match status" value="1"/>
</dbReference>
<keyword evidence="5" id="KW-0949">S-adenosyl-L-methionine</keyword>
<keyword evidence="2" id="KW-0158">Chromosome</keyword>
<evidence type="ECO:0000256" key="5">
    <source>
        <dbReference type="ARBA" id="ARBA00022691"/>
    </source>
</evidence>
<proteinExistence type="predicted"/>
<comment type="subcellular location">
    <subcellularLocation>
        <location evidence="1">Chromosome</location>
    </subcellularLocation>
</comment>
<dbReference type="Gene3D" id="2.170.270.10">
    <property type="entry name" value="SET domain"/>
    <property type="match status" value="1"/>
</dbReference>
<dbReference type="PROSITE" id="PS50280">
    <property type="entry name" value="SET"/>
    <property type="match status" value="1"/>
</dbReference>
<evidence type="ECO:0000313" key="9">
    <source>
        <dbReference type="Proteomes" id="UP000643403"/>
    </source>
</evidence>
<feature type="domain" description="SET" evidence="7">
    <location>
        <begin position="3"/>
        <end position="122"/>
    </location>
</feature>
<dbReference type="EMBL" id="BMXY01000001">
    <property type="protein sequence ID" value="GGZ54124.1"/>
    <property type="molecule type" value="Genomic_DNA"/>
</dbReference>
<evidence type="ECO:0000256" key="3">
    <source>
        <dbReference type="ARBA" id="ARBA00022603"/>
    </source>
</evidence>
<feature type="region of interest" description="Disordered" evidence="6">
    <location>
        <begin position="149"/>
        <end position="187"/>
    </location>
</feature>
<dbReference type="InterPro" id="IPR046341">
    <property type="entry name" value="SET_dom_sf"/>
</dbReference>
<dbReference type="Pfam" id="PF00856">
    <property type="entry name" value="SET"/>
    <property type="match status" value="1"/>
</dbReference>
<feature type="compositionally biased region" description="Basic residues" evidence="6">
    <location>
        <begin position="153"/>
        <end position="163"/>
    </location>
</feature>
<dbReference type="SMART" id="SM00317">
    <property type="entry name" value="SET"/>
    <property type="match status" value="1"/>
</dbReference>
<name>A0ABQ3BR35_9GAMM</name>
<comment type="caution">
    <text evidence="8">The sequence shown here is derived from an EMBL/GenBank/DDBJ whole genome shotgun (WGS) entry which is preliminary data.</text>
</comment>
<sequence length="187" mass="20525">MPSKIVARRSSIHGTGVFATAPIAKGERIIEYRGQRRTHEDVDAGDEGSAESGHTFLFTLNDEYVIDGARRGNVAKWINHSCSPNCESIIEEAEGDDRTRDRVFIEAKKAIKAGEELTYNYGITLGEPHTARLKKVWACLCGKKNCTGTMLQPKRKPVPKPKAKAASTGRSKTATKKNGRSAARKRA</sequence>
<evidence type="ECO:0000256" key="4">
    <source>
        <dbReference type="ARBA" id="ARBA00022679"/>
    </source>
</evidence>
<gene>
    <name evidence="8" type="ORF">GCM10008101_04110</name>
</gene>